<keyword evidence="6" id="KW-1185">Reference proteome</keyword>
<dbReference type="InterPro" id="IPR010982">
    <property type="entry name" value="Lambda_DNA-bd_dom_sf"/>
</dbReference>
<dbReference type="PROSITE" id="PS50932">
    <property type="entry name" value="HTH_LACI_2"/>
    <property type="match status" value="1"/>
</dbReference>
<keyword evidence="2" id="KW-0238">DNA-binding</keyword>
<dbReference type="OrthoDB" id="9805774at2"/>
<dbReference type="SMART" id="SM00354">
    <property type="entry name" value="HTH_LACI"/>
    <property type="match status" value="1"/>
</dbReference>
<sequence length="335" mass="37026">MKNPVKAPGFREVADRAGVSVTTVERVLNERGSVSPETRMKVLEAAAELRLRRVLPSRHYGNLRIEAILPTNPTPYWAKLSGGLKEAGKLLPRGITLHRTFIPENDPPAMIRAITASRMKRSALIVAAEIDDEIARSLPEVMRQGEILVLVSTMLPGLAAQAYSGVDNIASGRTAASLINFAMRGQACRVGVLQANSTLQSHRDRIDGFVSELNPGSSFEILITNEMPGASGRLLSKMLAKTPALDAIYETGDSAEEMAPILRKMQNRPIWIGHERNDAHDRLMHEGLLDFVLDQDPERQARWSMRYILSKLGILESGFSTVRRPELRLFCATNL</sequence>
<protein>
    <submittedName>
        <fullName evidence="5">LacI family transcriptional regulator</fullName>
    </submittedName>
</protein>
<evidence type="ECO:0000313" key="5">
    <source>
        <dbReference type="EMBL" id="TWF59173.1"/>
    </source>
</evidence>
<dbReference type="EMBL" id="VIWP01000001">
    <property type="protein sequence ID" value="TWF59173.1"/>
    <property type="molecule type" value="Genomic_DNA"/>
</dbReference>
<feature type="domain" description="HTH lacI-type" evidence="4">
    <location>
        <begin position="8"/>
        <end position="65"/>
    </location>
</feature>
<keyword evidence="1" id="KW-0805">Transcription regulation</keyword>
<dbReference type="Gene3D" id="1.10.260.40">
    <property type="entry name" value="lambda repressor-like DNA-binding domains"/>
    <property type="match status" value="1"/>
</dbReference>
<dbReference type="Pfam" id="PF13407">
    <property type="entry name" value="Peripla_BP_4"/>
    <property type="match status" value="1"/>
</dbReference>
<dbReference type="PANTHER" id="PTHR30146:SF152">
    <property type="entry name" value="TRANSCRIPTIONAL REGULATORY PROTEIN"/>
    <property type="match status" value="1"/>
</dbReference>
<dbReference type="SUPFAM" id="SSF53822">
    <property type="entry name" value="Periplasmic binding protein-like I"/>
    <property type="match status" value="1"/>
</dbReference>
<organism evidence="5 6">
    <name type="scientific">Neorhizobium alkalisoli</name>
    <dbReference type="NCBI Taxonomy" id="528178"/>
    <lineage>
        <taxon>Bacteria</taxon>
        <taxon>Pseudomonadati</taxon>
        <taxon>Pseudomonadota</taxon>
        <taxon>Alphaproteobacteria</taxon>
        <taxon>Hyphomicrobiales</taxon>
        <taxon>Rhizobiaceae</taxon>
        <taxon>Rhizobium/Agrobacterium group</taxon>
        <taxon>Neorhizobium</taxon>
    </lineage>
</organism>
<dbReference type="Pfam" id="PF00356">
    <property type="entry name" value="LacI"/>
    <property type="match status" value="1"/>
</dbReference>
<name>A0A561R9A2_9HYPH</name>
<comment type="caution">
    <text evidence="5">The sequence shown here is derived from an EMBL/GenBank/DDBJ whole genome shotgun (WGS) entry which is preliminary data.</text>
</comment>
<evidence type="ECO:0000259" key="4">
    <source>
        <dbReference type="PROSITE" id="PS50932"/>
    </source>
</evidence>
<keyword evidence="3" id="KW-0804">Transcription</keyword>
<dbReference type="InterPro" id="IPR025997">
    <property type="entry name" value="SBP_2_dom"/>
</dbReference>
<dbReference type="Proteomes" id="UP000320653">
    <property type="component" value="Unassembled WGS sequence"/>
</dbReference>
<proteinExistence type="predicted"/>
<dbReference type="InterPro" id="IPR000843">
    <property type="entry name" value="HTH_LacI"/>
</dbReference>
<dbReference type="RefSeq" id="WP_145633231.1">
    <property type="nucleotide sequence ID" value="NZ_VIWP01000001.1"/>
</dbReference>
<dbReference type="AlphaFoldDB" id="A0A561R9A2"/>
<dbReference type="GO" id="GO:0003700">
    <property type="term" value="F:DNA-binding transcription factor activity"/>
    <property type="evidence" value="ECO:0007669"/>
    <property type="project" value="TreeGrafter"/>
</dbReference>
<reference evidence="5 6" key="1">
    <citation type="submission" date="2019-06" db="EMBL/GenBank/DDBJ databases">
        <title>Sorghum-associated microbial communities from plants grown in Nebraska, USA.</title>
        <authorList>
            <person name="Schachtman D."/>
        </authorList>
    </citation>
    <scope>NUCLEOTIDE SEQUENCE [LARGE SCALE GENOMIC DNA]</scope>
    <source>
        <strain evidence="5 6">1225</strain>
    </source>
</reference>
<evidence type="ECO:0000256" key="2">
    <source>
        <dbReference type="ARBA" id="ARBA00023125"/>
    </source>
</evidence>
<evidence type="ECO:0000313" key="6">
    <source>
        <dbReference type="Proteomes" id="UP000320653"/>
    </source>
</evidence>
<dbReference type="GO" id="GO:0000976">
    <property type="term" value="F:transcription cis-regulatory region binding"/>
    <property type="evidence" value="ECO:0007669"/>
    <property type="project" value="TreeGrafter"/>
</dbReference>
<dbReference type="SUPFAM" id="SSF47413">
    <property type="entry name" value="lambda repressor-like DNA-binding domains"/>
    <property type="match status" value="1"/>
</dbReference>
<dbReference type="InterPro" id="IPR028082">
    <property type="entry name" value="Peripla_BP_I"/>
</dbReference>
<dbReference type="CDD" id="cd06307">
    <property type="entry name" value="PBP1_sugar_binding"/>
    <property type="match status" value="1"/>
</dbReference>
<evidence type="ECO:0000256" key="3">
    <source>
        <dbReference type="ARBA" id="ARBA00023163"/>
    </source>
</evidence>
<dbReference type="Gene3D" id="3.40.50.2300">
    <property type="match status" value="2"/>
</dbReference>
<dbReference type="PANTHER" id="PTHR30146">
    <property type="entry name" value="LACI-RELATED TRANSCRIPTIONAL REPRESSOR"/>
    <property type="match status" value="1"/>
</dbReference>
<dbReference type="CDD" id="cd01392">
    <property type="entry name" value="HTH_LacI"/>
    <property type="match status" value="1"/>
</dbReference>
<evidence type="ECO:0000256" key="1">
    <source>
        <dbReference type="ARBA" id="ARBA00023015"/>
    </source>
</evidence>
<gene>
    <name evidence="5" type="ORF">FHW37_101979</name>
</gene>
<accession>A0A561R9A2</accession>